<dbReference type="Gene3D" id="3.60.15.10">
    <property type="entry name" value="Ribonuclease Z/Hydroxyacylglutathione hydrolase-like"/>
    <property type="match status" value="1"/>
</dbReference>
<dbReference type="EMBL" id="VRVR01000021">
    <property type="protein sequence ID" value="KAF0852681.1"/>
    <property type="molecule type" value="Genomic_DNA"/>
</dbReference>
<feature type="domain" description="Metallo-beta-lactamase" evidence="1">
    <location>
        <begin position="100"/>
        <end position="206"/>
    </location>
</feature>
<sequence length="348" mass="38455">MVSRRVIFTLLGTGSSRGTPTIEKCLLDPSLVLTAELRHNPSLLVQVVDTSMPAGPNAVKLQLLVDMGKTFRFSIMDHLKRCVQHAQTPDSKLVFPFLRPAFDGVFITHGHADAMGGLDDLRELNNTSDCVSMPVYADRKTMGDVSSTFPYMFSTSSNGLYLPSASPIAFDYFQEIKFLGGSFSVIPVPTTHGNVTCSGFVFRWSEKHGVGGAYQAAYFSDFHCPPISPKVIDFKNRSAWSAYAPLEDFLTCFAYPEETIRVLKECPLHHLVLDTLSPDFFYPSHACFFEAEKVVDAIMQAGVSLSNCRVCNIGMSAFIDKEWYSALDPPSRICVSHDGDQFVLPSSE</sequence>
<evidence type="ECO:0000259" key="1">
    <source>
        <dbReference type="Pfam" id="PF12706"/>
    </source>
</evidence>
<gene>
    <name evidence="2" type="ORF">ANDGO_05605</name>
</gene>
<dbReference type="PANTHER" id="PTHR42663">
    <property type="entry name" value="HYDROLASE C777.06C-RELATED-RELATED"/>
    <property type="match status" value="1"/>
</dbReference>
<dbReference type="OrthoDB" id="341300at2759"/>
<protein>
    <submittedName>
        <fullName evidence="2">Mitochondrial uncharacterized hydrolase</fullName>
    </submittedName>
</protein>
<dbReference type="SUPFAM" id="SSF56281">
    <property type="entry name" value="Metallo-hydrolase/oxidoreductase"/>
    <property type="match status" value="1"/>
</dbReference>
<dbReference type="InterPro" id="IPR036866">
    <property type="entry name" value="RibonucZ/Hydroxyglut_hydro"/>
</dbReference>
<proteinExistence type="predicted"/>
<name>A0A8K0AHY8_ANDGO</name>
<evidence type="ECO:0000313" key="2">
    <source>
        <dbReference type="EMBL" id="KAF0852681.1"/>
    </source>
</evidence>
<dbReference type="Proteomes" id="UP000799049">
    <property type="component" value="Unassembled WGS sequence"/>
</dbReference>
<accession>A0A8K0AHY8</accession>
<evidence type="ECO:0000313" key="3">
    <source>
        <dbReference type="Proteomes" id="UP000799049"/>
    </source>
</evidence>
<dbReference type="AlphaFoldDB" id="A0A8K0AHY8"/>
<dbReference type="PANTHER" id="PTHR42663:SF6">
    <property type="entry name" value="HYDROLASE C777.06C-RELATED"/>
    <property type="match status" value="1"/>
</dbReference>
<dbReference type="Pfam" id="PF12706">
    <property type="entry name" value="Lactamase_B_2"/>
    <property type="match status" value="1"/>
</dbReference>
<comment type="caution">
    <text evidence="2">The sequence shown here is derived from an EMBL/GenBank/DDBJ whole genome shotgun (WGS) entry which is preliminary data.</text>
</comment>
<reference evidence="2" key="1">
    <citation type="submission" date="2019-09" db="EMBL/GenBank/DDBJ databases">
        <title>The Mitochondrial Proteome of the Jakobid, Andalucia godoyi, a Protist With the Most Gene-Rich and Bacteria-Like Mitochondrial Genome.</title>
        <authorList>
            <person name="Gray M.W."/>
            <person name="Burger G."/>
            <person name="Derelle R."/>
            <person name="Klimes V."/>
            <person name="Leger M."/>
            <person name="Sarrasin M."/>
            <person name="Vlcek C."/>
            <person name="Roger A.J."/>
            <person name="Elias M."/>
            <person name="Lang B.F."/>
        </authorList>
    </citation>
    <scope>NUCLEOTIDE SEQUENCE</scope>
    <source>
        <strain evidence="2">And28</strain>
    </source>
</reference>
<dbReference type="GO" id="GO:0016787">
    <property type="term" value="F:hydrolase activity"/>
    <property type="evidence" value="ECO:0007669"/>
    <property type="project" value="UniProtKB-KW"/>
</dbReference>
<organism evidence="2 3">
    <name type="scientific">Andalucia godoyi</name>
    <name type="common">Flagellate</name>
    <dbReference type="NCBI Taxonomy" id="505711"/>
    <lineage>
        <taxon>Eukaryota</taxon>
        <taxon>Discoba</taxon>
        <taxon>Jakobida</taxon>
        <taxon>Andalucina</taxon>
        <taxon>Andaluciidae</taxon>
        <taxon>Andalucia</taxon>
    </lineage>
</organism>
<dbReference type="InterPro" id="IPR001279">
    <property type="entry name" value="Metallo-B-lactamas"/>
</dbReference>
<keyword evidence="3" id="KW-1185">Reference proteome</keyword>
<keyword evidence="2" id="KW-0378">Hydrolase</keyword>